<dbReference type="NCBIfam" id="TIGR01241">
    <property type="entry name" value="FtsH_fam"/>
    <property type="match status" value="1"/>
</dbReference>
<evidence type="ECO:0000259" key="14">
    <source>
        <dbReference type="SMART" id="SM00382"/>
    </source>
</evidence>
<feature type="domain" description="AAA+ ATPase" evidence="14">
    <location>
        <begin position="450"/>
        <end position="592"/>
    </location>
</feature>
<evidence type="ECO:0000256" key="8">
    <source>
        <dbReference type="ARBA" id="ARBA00022801"/>
    </source>
</evidence>
<evidence type="ECO:0000313" key="16">
    <source>
        <dbReference type="Proteomes" id="UP000220158"/>
    </source>
</evidence>
<dbReference type="SUPFAM" id="SSF140990">
    <property type="entry name" value="FtsH protease domain-like"/>
    <property type="match status" value="1"/>
</dbReference>
<evidence type="ECO:0000256" key="7">
    <source>
        <dbReference type="ARBA" id="ARBA00022741"/>
    </source>
</evidence>
<dbReference type="EMBL" id="LN835304">
    <property type="protein sequence ID" value="CRH00064.1"/>
    <property type="molecule type" value="Genomic_DNA"/>
</dbReference>
<dbReference type="AlphaFoldDB" id="A0A1J1H9E5"/>
<keyword evidence="16" id="KW-1185">Reference proteome</keyword>
<protein>
    <submittedName>
        <fullName evidence="15">ATP-dependent zinc metalloprotease FTSH, putative</fullName>
        <ecNumber evidence="15">3.4.24.-</ecNumber>
    </submittedName>
</protein>
<dbReference type="Pfam" id="PF00004">
    <property type="entry name" value="AAA"/>
    <property type="match status" value="1"/>
</dbReference>
<comment type="similarity">
    <text evidence="4">In the N-terminal section; belongs to the AAA ATPase family.</text>
</comment>
<accession>A0A1J1H9E5</accession>
<evidence type="ECO:0000256" key="2">
    <source>
        <dbReference type="ARBA" id="ARBA00004173"/>
    </source>
</evidence>
<evidence type="ECO:0000256" key="1">
    <source>
        <dbReference type="ARBA" id="ARBA00001947"/>
    </source>
</evidence>
<comment type="subcellular location">
    <subcellularLocation>
        <location evidence="2">Mitochondrion</location>
    </subcellularLocation>
</comment>
<dbReference type="EC" id="3.4.24.-" evidence="15"/>
<organism evidence="15 16">
    <name type="scientific">Plasmodium relictum</name>
    <dbReference type="NCBI Taxonomy" id="85471"/>
    <lineage>
        <taxon>Eukaryota</taxon>
        <taxon>Sar</taxon>
        <taxon>Alveolata</taxon>
        <taxon>Apicomplexa</taxon>
        <taxon>Aconoidasida</taxon>
        <taxon>Haemosporida</taxon>
        <taxon>Plasmodiidae</taxon>
        <taxon>Plasmodium</taxon>
        <taxon>Plasmodium (Haemamoeba)</taxon>
    </lineage>
</organism>
<dbReference type="GO" id="GO:0016887">
    <property type="term" value="F:ATP hydrolysis activity"/>
    <property type="evidence" value="ECO:0007669"/>
    <property type="project" value="InterPro"/>
</dbReference>
<evidence type="ECO:0000256" key="10">
    <source>
        <dbReference type="ARBA" id="ARBA00022840"/>
    </source>
</evidence>
<dbReference type="GeneID" id="39736176"/>
<dbReference type="RefSeq" id="XP_028533069.1">
    <property type="nucleotide sequence ID" value="XM_028676596.1"/>
</dbReference>
<proteinExistence type="inferred from homology"/>
<dbReference type="Pfam" id="PF06480">
    <property type="entry name" value="FtsH_ext"/>
    <property type="match status" value="1"/>
</dbReference>
<dbReference type="InterPro" id="IPR003593">
    <property type="entry name" value="AAA+_ATPase"/>
</dbReference>
<evidence type="ECO:0000256" key="9">
    <source>
        <dbReference type="ARBA" id="ARBA00022833"/>
    </source>
</evidence>
<comment type="similarity">
    <text evidence="3">In the C-terminal section; belongs to the peptidase M41 family.</text>
</comment>
<dbReference type="SUPFAM" id="SSF52540">
    <property type="entry name" value="P-loop containing nucleoside triphosphate hydrolases"/>
    <property type="match status" value="1"/>
</dbReference>
<dbReference type="GO" id="GO:0004176">
    <property type="term" value="F:ATP-dependent peptidase activity"/>
    <property type="evidence" value="ECO:0007669"/>
    <property type="project" value="InterPro"/>
</dbReference>
<dbReference type="GO" id="GO:0004222">
    <property type="term" value="F:metalloendopeptidase activity"/>
    <property type="evidence" value="ECO:0007669"/>
    <property type="project" value="InterPro"/>
</dbReference>
<comment type="cofactor">
    <cofactor evidence="1">
        <name>Zn(2+)</name>
        <dbReference type="ChEBI" id="CHEBI:29105"/>
    </cofactor>
</comment>
<dbReference type="InterPro" id="IPR005936">
    <property type="entry name" value="FtsH"/>
</dbReference>
<keyword evidence="12" id="KW-0496">Mitochondrion</keyword>
<dbReference type="FunFam" id="3.40.50.300:FF:000001">
    <property type="entry name" value="ATP-dependent zinc metalloprotease FtsH"/>
    <property type="match status" value="1"/>
</dbReference>
<dbReference type="Pfam" id="PF17862">
    <property type="entry name" value="AAA_lid_3"/>
    <property type="match status" value="1"/>
</dbReference>
<dbReference type="GO" id="GO:0008270">
    <property type="term" value="F:zinc ion binding"/>
    <property type="evidence" value="ECO:0007669"/>
    <property type="project" value="InterPro"/>
</dbReference>
<evidence type="ECO:0000256" key="13">
    <source>
        <dbReference type="SAM" id="Phobius"/>
    </source>
</evidence>
<dbReference type="GO" id="GO:0005524">
    <property type="term" value="F:ATP binding"/>
    <property type="evidence" value="ECO:0007669"/>
    <property type="project" value="UniProtKB-KW"/>
</dbReference>
<evidence type="ECO:0000256" key="5">
    <source>
        <dbReference type="ARBA" id="ARBA00022670"/>
    </source>
</evidence>
<dbReference type="InterPro" id="IPR003960">
    <property type="entry name" value="ATPase_AAA_CS"/>
</dbReference>
<keyword evidence="13" id="KW-1133">Transmembrane helix</keyword>
<evidence type="ECO:0000313" key="15">
    <source>
        <dbReference type="EMBL" id="CRH00064.1"/>
    </source>
</evidence>
<dbReference type="GO" id="GO:0005745">
    <property type="term" value="C:m-AAA complex"/>
    <property type="evidence" value="ECO:0007669"/>
    <property type="project" value="TreeGrafter"/>
</dbReference>
<reference evidence="15 16" key="1">
    <citation type="submission" date="2015-04" db="EMBL/GenBank/DDBJ databases">
        <authorList>
            <consortium name="Pathogen Informatics"/>
        </authorList>
    </citation>
    <scope>NUCLEOTIDE SEQUENCE [LARGE SCALE GENOMIC DNA]</scope>
    <source>
        <strain evidence="15 16">SGS1</strain>
    </source>
</reference>
<dbReference type="Proteomes" id="UP000220158">
    <property type="component" value="Chromosome 9"/>
</dbReference>
<keyword evidence="5 15" id="KW-0645">Protease</keyword>
<name>A0A1J1H9E5_PLARL</name>
<dbReference type="InterPro" id="IPR050928">
    <property type="entry name" value="ATP-dep_Zn_Metalloprotease"/>
</dbReference>
<dbReference type="PROSITE" id="PS00674">
    <property type="entry name" value="AAA"/>
    <property type="match status" value="1"/>
</dbReference>
<evidence type="ECO:0000256" key="6">
    <source>
        <dbReference type="ARBA" id="ARBA00022723"/>
    </source>
</evidence>
<dbReference type="CDD" id="cd19501">
    <property type="entry name" value="RecA-like_FtsH"/>
    <property type="match status" value="1"/>
</dbReference>
<dbReference type="Pfam" id="PF01434">
    <property type="entry name" value="Peptidase_M41"/>
    <property type="match status" value="1"/>
</dbReference>
<dbReference type="PANTHER" id="PTHR43655:SF2">
    <property type="entry name" value="AFG3 LIKE MATRIX AAA PEPTIDASE SUBUNIT 2, ISOFORM A"/>
    <property type="match status" value="1"/>
</dbReference>
<dbReference type="GO" id="GO:0034982">
    <property type="term" value="P:mitochondrial protein processing"/>
    <property type="evidence" value="ECO:0007669"/>
    <property type="project" value="TreeGrafter"/>
</dbReference>
<dbReference type="InterPro" id="IPR037219">
    <property type="entry name" value="Peptidase_M41-like"/>
</dbReference>
<dbReference type="InterPro" id="IPR011546">
    <property type="entry name" value="Pept_M41_FtsH_extracell"/>
</dbReference>
<evidence type="ECO:0000256" key="11">
    <source>
        <dbReference type="ARBA" id="ARBA00023049"/>
    </source>
</evidence>
<sequence length="988" mass="114574">MHKLFVIRKNKKFLYNEANVFNNKWINNFRKKIELEGNERKYSSLCVNHLNKNIKNINESDVCNDKSSEYRFSLNSFLKFIHKWKKNNFHFENEFMKYIKIYNKKINRDEKIYYRNKENNFVNYENIKYFLNNYLLLNRINDKNRNYKMKGNFLSENKLNEKYISFFDKFSDKSKEDIKKILNFLKKSKLKKKNISFFGNILRINKRDKINLFEFLKIYFTKVPKGFERFEDKKSSPNSYKPEDEKNKKFDNYFFYIFFLLLLLFLLFVDSNSLYNEITPNEFFYNYLSKGYVEKIKLINKDYVKAYLNTYGIKKYHLKYVCFRIGNSDSFERKVEEIQKEMNINREEIIEVQYMNETNILNEVKGYIPSILFFLLLIFLFQKITLKNVTNSGMDKLFKFSKISPINKNNFKTDIKFSNVAGMKQAKEEIMEFVDFLKNPAKYEILGAKIPKGALLCGAPGTGKTLLAKAVAGEANVPFFNISGSDFIEVFVGIGPSRVRELFAQARKHAPSIIFIDEIDAVGRKRSKGGFAGGGNDERENTLNQMLVEMDGFHTSNDKVVVLAGTNRVDILDPAITRPGRFDRIVNISKPDINERSEIFQVHLKNLKLHDTLDIKNISYILASLTPGFVGADIANVVNEGAIQCARRSNLLGVQIKDFEVAIERVIGGLPKSSSLISPLEKKIISYHETGHALIGWFLEFADPVLKVSIIPRNNGALGYSQHLSEEIMLFSREAILDRIAVILGGRAAEELFIGKITTGAIDDLNKVTQLAYSFVSQYGMNKEIGLVSFQPNSNSEYNLYRPHSECLAHLIDNEVRNLIETQYKRVKSILLKNEKHVHNLANLLYQKETISYHDIVKCVGERPYPIKSNYEKFVKANPYKLIPDGTEENANNKSEINKDDIINENDSKNKNVRIDDIDKSSNSEIKGENDIIINDEINEVKSKNTINNSCELNEENNIQNKVNKQMDINKKVDKNKKDNKISNSNIR</sequence>
<dbReference type="SMART" id="SM00382">
    <property type="entry name" value="AAA"/>
    <property type="match status" value="1"/>
</dbReference>
<dbReference type="OrthoDB" id="1413014at2759"/>
<keyword evidence="10" id="KW-0067">ATP-binding</keyword>
<keyword evidence="9" id="KW-0862">Zinc</keyword>
<dbReference type="Gene3D" id="3.40.50.300">
    <property type="entry name" value="P-loop containing nucleotide triphosphate hydrolases"/>
    <property type="match status" value="1"/>
</dbReference>
<dbReference type="InterPro" id="IPR003959">
    <property type="entry name" value="ATPase_AAA_core"/>
</dbReference>
<evidence type="ECO:0000256" key="3">
    <source>
        <dbReference type="ARBA" id="ARBA00010044"/>
    </source>
</evidence>
<keyword evidence="8 15" id="KW-0378">Hydrolase</keyword>
<dbReference type="KEGG" id="prel:PRELSG_0916400"/>
<dbReference type="InterPro" id="IPR027417">
    <property type="entry name" value="P-loop_NTPase"/>
</dbReference>
<dbReference type="InterPro" id="IPR041569">
    <property type="entry name" value="AAA_lid_3"/>
</dbReference>
<dbReference type="Gene3D" id="1.10.8.60">
    <property type="match status" value="1"/>
</dbReference>
<evidence type="ECO:0000256" key="4">
    <source>
        <dbReference type="ARBA" id="ARBA00010550"/>
    </source>
</evidence>
<keyword evidence="11 15" id="KW-0482">Metalloprotease</keyword>
<dbReference type="FunFam" id="1.10.8.60:FF:000019">
    <property type="entry name" value="AFG3-like AAA ATPase 2"/>
    <property type="match status" value="1"/>
</dbReference>
<dbReference type="FunFam" id="1.20.58.760:FF:000010">
    <property type="entry name" value="ATP-dependent zinc metalloprotease FTSH"/>
    <property type="match status" value="1"/>
</dbReference>
<dbReference type="PANTHER" id="PTHR43655">
    <property type="entry name" value="ATP-DEPENDENT PROTEASE"/>
    <property type="match status" value="1"/>
</dbReference>
<dbReference type="HAMAP" id="MF_01458">
    <property type="entry name" value="FtsH"/>
    <property type="match status" value="1"/>
</dbReference>
<evidence type="ECO:0000256" key="12">
    <source>
        <dbReference type="ARBA" id="ARBA00023128"/>
    </source>
</evidence>
<feature type="transmembrane region" description="Helical" evidence="13">
    <location>
        <begin position="367"/>
        <end position="386"/>
    </location>
</feature>
<keyword evidence="7" id="KW-0547">Nucleotide-binding</keyword>
<keyword evidence="6" id="KW-0479">Metal-binding</keyword>
<dbReference type="VEuPathDB" id="PlasmoDB:PRELSG_0916400"/>
<dbReference type="OMA" id="ARQKGNF"/>
<feature type="transmembrane region" description="Helical" evidence="13">
    <location>
        <begin position="253"/>
        <end position="269"/>
    </location>
</feature>
<keyword evidence="13" id="KW-0812">Transmembrane</keyword>
<dbReference type="Gene3D" id="1.20.58.760">
    <property type="entry name" value="Peptidase M41"/>
    <property type="match status" value="1"/>
</dbReference>
<keyword evidence="13" id="KW-0472">Membrane</keyword>
<dbReference type="InterPro" id="IPR000642">
    <property type="entry name" value="Peptidase_M41"/>
</dbReference>
<dbReference type="Gene3D" id="3.40.1690.20">
    <property type="match status" value="1"/>
</dbReference>
<gene>
    <name evidence="15" type="ORF">PRELSG_0916400</name>
</gene>